<dbReference type="Proteomes" id="UP001326199">
    <property type="component" value="Unassembled WGS sequence"/>
</dbReference>
<organism evidence="1 2">
    <name type="scientific">Podospora pseudopauciseta</name>
    <dbReference type="NCBI Taxonomy" id="2093780"/>
    <lineage>
        <taxon>Eukaryota</taxon>
        <taxon>Fungi</taxon>
        <taxon>Dikarya</taxon>
        <taxon>Ascomycota</taxon>
        <taxon>Pezizomycotina</taxon>
        <taxon>Sordariomycetes</taxon>
        <taxon>Sordariomycetidae</taxon>
        <taxon>Sordariales</taxon>
        <taxon>Podosporaceae</taxon>
        <taxon>Podospora</taxon>
    </lineage>
</organism>
<dbReference type="GeneID" id="87926166"/>
<dbReference type="EMBL" id="JAFFHB010000006">
    <property type="protein sequence ID" value="KAK4664825.1"/>
    <property type="molecule type" value="Genomic_DNA"/>
</dbReference>
<accession>A0ABR0H9W4</accession>
<dbReference type="RefSeq" id="XP_062764791.1">
    <property type="nucleotide sequence ID" value="XM_062906029.1"/>
</dbReference>
<reference evidence="1 2" key="1">
    <citation type="journal article" date="2023" name="bioRxiv">
        <title>High-quality genome assemblies of four members of thePodospora anserinaspecies complex.</title>
        <authorList>
            <person name="Ament-Velasquez S.L."/>
            <person name="Vogan A.A."/>
            <person name="Wallerman O."/>
            <person name="Hartmann F."/>
            <person name="Gautier V."/>
            <person name="Silar P."/>
            <person name="Giraud T."/>
            <person name="Johannesson H."/>
        </authorList>
    </citation>
    <scope>NUCLEOTIDE SEQUENCE [LARGE SCALE GENOMIC DNA]</scope>
    <source>
        <strain evidence="1 2">CBS 411.78</strain>
    </source>
</reference>
<sequence>MDIEGLAIQKTGLVSHEGDFLRIANEYFTTYYQPLIRWVDRLRKVVFPNRGRWEREDTGPYFQMRQILQEAQMDPAISARAKQPGICVTTLFYCLLVSVDPL</sequence>
<name>A0ABR0H9W4_9PEZI</name>
<evidence type="ECO:0000313" key="2">
    <source>
        <dbReference type="Proteomes" id="UP001326199"/>
    </source>
</evidence>
<protein>
    <submittedName>
        <fullName evidence="1">Uncharacterized protein</fullName>
    </submittedName>
</protein>
<comment type="caution">
    <text evidence="1">The sequence shown here is derived from an EMBL/GenBank/DDBJ whole genome shotgun (WGS) entry which is preliminary data.</text>
</comment>
<keyword evidence="2" id="KW-1185">Reference proteome</keyword>
<proteinExistence type="predicted"/>
<evidence type="ECO:0000313" key="1">
    <source>
        <dbReference type="EMBL" id="KAK4664825.1"/>
    </source>
</evidence>
<gene>
    <name evidence="1" type="ORF">QC763_0074760</name>
</gene>